<sequence>MLGRPSRPRGRDEEGGASQPLLNDSDEDLPDSDRGPPSHAARPNDSVLFAVDDESDDDNEEGLLGGEEVNKRSHAGEGVRPSHSVRFQEDVQVIAPPLRSTFQSRETEFDLDDDDLDGVALSQLQSNRQDSRSGRRRGEQSMPLLVGLLDASTVRRSIDSPENACSEPRIDLEELAAKRHAGGGMLDSVANMANSILGAGIIGLPYAIRQAGFLTGLVLLLVLCGVTDWTIRLIVVNAKLSGQNSYIGIMDHCFGSSGRAAVSFFQFAFAFGGMCAFGIIIGDTIPHVIRSVFPQLYSIPVLSLLTNRQFVIALCTICVSYPLSLYRDIHKLSRASGLALIGMLIIVTSVLIEGPHVPPELKGNPSARFTILGDGVFQAIGVISFAFVCHHNSLLIYGSLRTPTLDRFNKVTHISTAISLVACCTLAISAYVVFTDKTQGNILNNFGPFDTLINVARFCFGLNMFTTLPLELFVCREVIEQYFFPHEPFNMQRHVFFTTAILCSSMIIAIITCDLGVMLEITGGASATALAFIFPAMCYIKLSAPHEPWYSRSKLPAVVCATFGVVVLCISLFLALGKAWTPAGSATICI</sequence>
<dbReference type="InterPro" id="IPR013057">
    <property type="entry name" value="AA_transpt_TM"/>
</dbReference>
<keyword evidence="7 9" id="KW-0472">Membrane</keyword>
<protein>
    <submittedName>
        <fullName evidence="11">Transporter</fullName>
    </submittedName>
</protein>
<comment type="caution">
    <text evidence="11">The sequence shown here is derived from an EMBL/GenBank/DDBJ whole genome shotgun (WGS) entry which is preliminary data.</text>
</comment>
<evidence type="ECO:0000256" key="9">
    <source>
        <dbReference type="SAM" id="Phobius"/>
    </source>
</evidence>
<feature type="transmembrane region" description="Helical" evidence="9">
    <location>
        <begin position="412"/>
        <end position="434"/>
    </location>
</feature>
<keyword evidence="5" id="KW-0029">Amino-acid transport</keyword>
<keyword evidence="6 9" id="KW-1133">Transmembrane helix</keyword>
<feature type="transmembrane region" description="Helical" evidence="9">
    <location>
        <begin position="525"/>
        <end position="543"/>
    </location>
</feature>
<dbReference type="GO" id="GO:0005783">
    <property type="term" value="C:endoplasmic reticulum"/>
    <property type="evidence" value="ECO:0007669"/>
    <property type="project" value="TreeGrafter"/>
</dbReference>
<feature type="transmembrane region" description="Helical" evidence="9">
    <location>
        <begin position="377"/>
        <end position="400"/>
    </location>
</feature>
<feature type="transmembrane region" description="Helical" evidence="9">
    <location>
        <begin position="338"/>
        <end position="357"/>
    </location>
</feature>
<proteinExistence type="inferred from homology"/>
<dbReference type="AlphaFoldDB" id="A0A2G8SK52"/>
<evidence type="ECO:0000256" key="4">
    <source>
        <dbReference type="ARBA" id="ARBA00022692"/>
    </source>
</evidence>
<feature type="region of interest" description="Disordered" evidence="8">
    <location>
        <begin position="1"/>
        <end position="84"/>
    </location>
</feature>
<feature type="transmembrane region" description="Helical" evidence="9">
    <location>
        <begin position="267"/>
        <end position="289"/>
    </location>
</feature>
<dbReference type="EMBL" id="AYKW01000006">
    <property type="protein sequence ID" value="PIL34151.1"/>
    <property type="molecule type" value="Genomic_DNA"/>
</dbReference>
<dbReference type="STRING" id="1077348.A0A2G8SK52"/>
<feature type="transmembrane region" description="Helical" evidence="9">
    <location>
        <begin position="495"/>
        <end position="519"/>
    </location>
</feature>
<keyword evidence="4 9" id="KW-0812">Transmembrane</keyword>
<gene>
    <name evidence="11" type="ORF">GSI_03862</name>
</gene>
<dbReference type="GO" id="GO:0016020">
    <property type="term" value="C:membrane"/>
    <property type="evidence" value="ECO:0007669"/>
    <property type="project" value="UniProtKB-SubCell"/>
</dbReference>
<dbReference type="PANTHER" id="PTHR22950">
    <property type="entry name" value="AMINO ACID TRANSPORTER"/>
    <property type="match status" value="1"/>
</dbReference>
<feature type="domain" description="Amino acid transporter transmembrane" evidence="10">
    <location>
        <begin position="183"/>
        <end position="572"/>
    </location>
</feature>
<evidence type="ECO:0000313" key="12">
    <source>
        <dbReference type="Proteomes" id="UP000230002"/>
    </source>
</evidence>
<evidence type="ECO:0000313" key="11">
    <source>
        <dbReference type="EMBL" id="PIL34151.1"/>
    </source>
</evidence>
<dbReference type="OrthoDB" id="28208at2759"/>
<feature type="compositionally biased region" description="Basic and acidic residues" evidence="8">
    <location>
        <begin position="68"/>
        <end position="77"/>
    </location>
</feature>
<comment type="similarity">
    <text evidence="2">Belongs to the amino acid/polyamine transporter 2 family.</text>
</comment>
<evidence type="ECO:0000256" key="8">
    <source>
        <dbReference type="SAM" id="MobiDB-lite"/>
    </source>
</evidence>
<feature type="compositionally biased region" description="Acidic residues" evidence="8">
    <location>
        <begin position="51"/>
        <end position="61"/>
    </location>
</feature>
<dbReference type="PANTHER" id="PTHR22950:SF458">
    <property type="entry name" value="SODIUM-COUPLED NEUTRAL AMINO ACID TRANSPORTER 11-RELATED"/>
    <property type="match status" value="1"/>
</dbReference>
<evidence type="ECO:0000256" key="5">
    <source>
        <dbReference type="ARBA" id="ARBA00022970"/>
    </source>
</evidence>
<feature type="transmembrane region" description="Helical" evidence="9">
    <location>
        <begin position="555"/>
        <end position="576"/>
    </location>
</feature>
<keyword evidence="3" id="KW-0813">Transport</keyword>
<evidence type="ECO:0000256" key="2">
    <source>
        <dbReference type="ARBA" id="ARBA00008066"/>
    </source>
</evidence>
<feature type="transmembrane region" description="Helical" evidence="9">
    <location>
        <begin position="309"/>
        <end position="326"/>
    </location>
</feature>
<dbReference type="Proteomes" id="UP000230002">
    <property type="component" value="Unassembled WGS sequence"/>
</dbReference>
<evidence type="ECO:0000256" key="7">
    <source>
        <dbReference type="ARBA" id="ARBA00023136"/>
    </source>
</evidence>
<evidence type="ECO:0000256" key="1">
    <source>
        <dbReference type="ARBA" id="ARBA00004141"/>
    </source>
</evidence>
<comment type="subcellular location">
    <subcellularLocation>
        <location evidence="1">Membrane</location>
        <topology evidence="1">Multi-pass membrane protein</topology>
    </subcellularLocation>
</comment>
<keyword evidence="12" id="KW-1185">Reference proteome</keyword>
<evidence type="ECO:0000259" key="10">
    <source>
        <dbReference type="Pfam" id="PF01490"/>
    </source>
</evidence>
<dbReference type="Pfam" id="PF01490">
    <property type="entry name" value="Aa_trans"/>
    <property type="match status" value="1"/>
</dbReference>
<feature type="transmembrane region" description="Helical" evidence="9">
    <location>
        <begin position="214"/>
        <end position="235"/>
    </location>
</feature>
<feature type="transmembrane region" description="Helical" evidence="9">
    <location>
        <begin position="454"/>
        <end position="474"/>
    </location>
</feature>
<dbReference type="GO" id="GO:0015179">
    <property type="term" value="F:L-amino acid transmembrane transporter activity"/>
    <property type="evidence" value="ECO:0007669"/>
    <property type="project" value="TreeGrafter"/>
</dbReference>
<reference evidence="11 12" key="1">
    <citation type="journal article" date="2015" name="Sci. Rep.">
        <title>Chromosome-level genome map provides insights into diverse defense mechanisms in the medicinal fungus Ganoderma sinense.</title>
        <authorList>
            <person name="Zhu Y."/>
            <person name="Xu J."/>
            <person name="Sun C."/>
            <person name="Zhou S."/>
            <person name="Xu H."/>
            <person name="Nelson D.R."/>
            <person name="Qian J."/>
            <person name="Song J."/>
            <person name="Luo H."/>
            <person name="Xiang L."/>
            <person name="Li Y."/>
            <person name="Xu Z."/>
            <person name="Ji A."/>
            <person name="Wang L."/>
            <person name="Lu S."/>
            <person name="Hayward A."/>
            <person name="Sun W."/>
            <person name="Li X."/>
            <person name="Schwartz D.C."/>
            <person name="Wang Y."/>
            <person name="Chen S."/>
        </authorList>
    </citation>
    <scope>NUCLEOTIDE SEQUENCE [LARGE SCALE GENOMIC DNA]</scope>
    <source>
        <strain evidence="11 12">ZZ0214-1</strain>
    </source>
</reference>
<accession>A0A2G8SK52</accession>
<evidence type="ECO:0000256" key="6">
    <source>
        <dbReference type="ARBA" id="ARBA00022989"/>
    </source>
</evidence>
<organism evidence="11 12">
    <name type="scientific">Ganoderma sinense ZZ0214-1</name>
    <dbReference type="NCBI Taxonomy" id="1077348"/>
    <lineage>
        <taxon>Eukaryota</taxon>
        <taxon>Fungi</taxon>
        <taxon>Dikarya</taxon>
        <taxon>Basidiomycota</taxon>
        <taxon>Agaricomycotina</taxon>
        <taxon>Agaricomycetes</taxon>
        <taxon>Polyporales</taxon>
        <taxon>Polyporaceae</taxon>
        <taxon>Ganoderma</taxon>
    </lineage>
</organism>
<name>A0A2G8SK52_9APHY</name>
<evidence type="ECO:0000256" key="3">
    <source>
        <dbReference type="ARBA" id="ARBA00022448"/>
    </source>
</evidence>